<dbReference type="PANTHER" id="PTHR11786">
    <property type="entry name" value="N-HYDROXYARYLAMINE O-ACETYLTRANSFERASE"/>
    <property type="match status" value="1"/>
</dbReference>
<name>A0ABP1FJ89_9CHLO</name>
<comment type="similarity">
    <text evidence="1">Belongs to the arylamine N-acetyltransferase family.</text>
</comment>
<keyword evidence="3" id="KW-1185">Reference proteome</keyword>
<dbReference type="InterPro" id="IPR053710">
    <property type="entry name" value="Arylamine_NAT_domain_sf"/>
</dbReference>
<dbReference type="PANTHER" id="PTHR11786:SF0">
    <property type="entry name" value="ARYLAMINE N-ACETYLTRANSFERASE 4-RELATED"/>
    <property type="match status" value="1"/>
</dbReference>
<dbReference type="Proteomes" id="UP001497392">
    <property type="component" value="Unassembled WGS sequence"/>
</dbReference>
<dbReference type="InterPro" id="IPR001447">
    <property type="entry name" value="Arylamine_N-AcTrfase"/>
</dbReference>
<dbReference type="Pfam" id="PF00797">
    <property type="entry name" value="Acetyltransf_2"/>
    <property type="match status" value="1"/>
</dbReference>
<dbReference type="Gene3D" id="3.30.2140.20">
    <property type="match status" value="1"/>
</dbReference>
<evidence type="ECO:0000313" key="2">
    <source>
        <dbReference type="EMBL" id="CAL5220030.1"/>
    </source>
</evidence>
<dbReference type="SUPFAM" id="SSF54001">
    <property type="entry name" value="Cysteine proteinases"/>
    <property type="match status" value="1"/>
</dbReference>
<gene>
    <name evidence="2" type="primary">g1976</name>
    <name evidence="2" type="ORF">VP750_LOCUS1689</name>
</gene>
<reference evidence="2 3" key="1">
    <citation type="submission" date="2024-06" db="EMBL/GenBank/DDBJ databases">
        <authorList>
            <person name="Kraege A."/>
            <person name="Thomma B."/>
        </authorList>
    </citation>
    <scope>NUCLEOTIDE SEQUENCE [LARGE SCALE GENOMIC DNA]</scope>
</reference>
<protein>
    <submittedName>
        <fullName evidence="2">G1976 protein</fullName>
    </submittedName>
</protein>
<proteinExistence type="inferred from homology"/>
<sequence length="242" mass="27807">MQLNFPKGTPDTTTEGIMEKLIERGWGGYCYESNNLLAKALKTLGFEVYSVGARNVDEKSAEFALQCGTHEIVLARVLGSAVWYVVDAAWGSGTPHKPIAVREWRDEESSGSSHRIRRGFVDSVSVPTEKDLATRPERCGWYMQKYSRTKQKWQDLYFLTERADLQPDFIMMNFWISNHHSSIFREGLRISIRNDCGGYGRTTMMNNHLKVYDMEGQLIEDRVIESVPDFEEALRVHFCIVH</sequence>
<dbReference type="EMBL" id="CAXHTA020000002">
    <property type="protein sequence ID" value="CAL5220030.1"/>
    <property type="molecule type" value="Genomic_DNA"/>
</dbReference>
<evidence type="ECO:0000313" key="3">
    <source>
        <dbReference type="Proteomes" id="UP001497392"/>
    </source>
</evidence>
<accession>A0ABP1FJ89</accession>
<dbReference type="InterPro" id="IPR038765">
    <property type="entry name" value="Papain-like_cys_pep_sf"/>
</dbReference>
<comment type="caution">
    <text evidence="2">The sequence shown here is derived from an EMBL/GenBank/DDBJ whole genome shotgun (WGS) entry which is preliminary data.</text>
</comment>
<evidence type="ECO:0000256" key="1">
    <source>
        <dbReference type="ARBA" id="ARBA00006547"/>
    </source>
</evidence>
<organism evidence="2 3">
    <name type="scientific">Coccomyxa viridis</name>
    <dbReference type="NCBI Taxonomy" id="1274662"/>
    <lineage>
        <taxon>Eukaryota</taxon>
        <taxon>Viridiplantae</taxon>
        <taxon>Chlorophyta</taxon>
        <taxon>core chlorophytes</taxon>
        <taxon>Trebouxiophyceae</taxon>
        <taxon>Trebouxiophyceae incertae sedis</taxon>
        <taxon>Coccomyxaceae</taxon>
        <taxon>Coccomyxa</taxon>
    </lineage>
</organism>